<evidence type="ECO:0000313" key="2">
    <source>
        <dbReference type="Proteomes" id="UP000076532"/>
    </source>
</evidence>
<keyword evidence="2" id="KW-1185">Reference proteome</keyword>
<dbReference type="EMBL" id="KV417608">
    <property type="protein sequence ID" value="KZP15175.1"/>
    <property type="molecule type" value="Genomic_DNA"/>
</dbReference>
<gene>
    <name evidence="1" type="ORF">FIBSPDRAFT_959144</name>
</gene>
<organism evidence="1 2">
    <name type="scientific">Athelia psychrophila</name>
    <dbReference type="NCBI Taxonomy" id="1759441"/>
    <lineage>
        <taxon>Eukaryota</taxon>
        <taxon>Fungi</taxon>
        <taxon>Dikarya</taxon>
        <taxon>Basidiomycota</taxon>
        <taxon>Agaricomycotina</taxon>
        <taxon>Agaricomycetes</taxon>
        <taxon>Agaricomycetidae</taxon>
        <taxon>Atheliales</taxon>
        <taxon>Atheliaceae</taxon>
        <taxon>Athelia</taxon>
    </lineage>
</organism>
<dbReference type="AlphaFoldDB" id="A0A166DXM2"/>
<evidence type="ECO:0000313" key="1">
    <source>
        <dbReference type="EMBL" id="KZP15175.1"/>
    </source>
</evidence>
<reference evidence="1 2" key="1">
    <citation type="journal article" date="2016" name="Mol. Biol. Evol.">
        <title>Comparative Genomics of Early-Diverging Mushroom-Forming Fungi Provides Insights into the Origins of Lignocellulose Decay Capabilities.</title>
        <authorList>
            <person name="Nagy L.G."/>
            <person name="Riley R."/>
            <person name="Tritt A."/>
            <person name="Adam C."/>
            <person name="Daum C."/>
            <person name="Floudas D."/>
            <person name="Sun H."/>
            <person name="Yadav J.S."/>
            <person name="Pangilinan J."/>
            <person name="Larsson K.H."/>
            <person name="Matsuura K."/>
            <person name="Barry K."/>
            <person name="Labutti K."/>
            <person name="Kuo R."/>
            <person name="Ohm R.A."/>
            <person name="Bhattacharya S.S."/>
            <person name="Shirouzu T."/>
            <person name="Yoshinaga Y."/>
            <person name="Martin F.M."/>
            <person name="Grigoriev I.V."/>
            <person name="Hibbett D.S."/>
        </authorList>
    </citation>
    <scope>NUCLEOTIDE SEQUENCE [LARGE SCALE GENOMIC DNA]</scope>
    <source>
        <strain evidence="1 2">CBS 109695</strain>
    </source>
</reference>
<dbReference type="STRING" id="436010.A0A166DXM2"/>
<dbReference type="OrthoDB" id="286814at2759"/>
<proteinExistence type="predicted"/>
<sequence length="176" mass="18993">MRGSEGPASLIGFVHEVLRTSGSVLQTALCYLEAIRSKVPELVEKEKNGTGVQGEIELTYRVVQGNLEAEEWRELVLDSVMANFIVVDLDARDPDMMPATKVPEHDETALPIPTSAPTLSANTSLSGLKSHIAQVNLAKKHKTPSGPLAPMPPLPSPLLCPRRTFLASLILASKCM</sequence>
<dbReference type="Proteomes" id="UP000076532">
    <property type="component" value="Unassembled WGS sequence"/>
</dbReference>
<name>A0A166DXM2_9AGAM</name>
<protein>
    <submittedName>
        <fullName evidence="1">Uncharacterized protein</fullName>
    </submittedName>
</protein>
<accession>A0A166DXM2</accession>